<dbReference type="GO" id="GO:0005886">
    <property type="term" value="C:plasma membrane"/>
    <property type="evidence" value="ECO:0007669"/>
    <property type="project" value="UniProtKB-SubCell"/>
</dbReference>
<dbReference type="Pfam" id="PF00884">
    <property type="entry name" value="Sulfatase"/>
    <property type="match status" value="1"/>
</dbReference>
<feature type="transmembrane region" description="Helical" evidence="8">
    <location>
        <begin position="128"/>
        <end position="149"/>
    </location>
</feature>
<organism evidence="10 11">
    <name type="scientific">Acidaminococcus intestini</name>
    <dbReference type="NCBI Taxonomy" id="187327"/>
    <lineage>
        <taxon>Bacteria</taxon>
        <taxon>Bacillati</taxon>
        <taxon>Bacillota</taxon>
        <taxon>Negativicutes</taxon>
        <taxon>Acidaminococcales</taxon>
        <taxon>Acidaminococcaceae</taxon>
        <taxon>Acidaminococcus</taxon>
    </lineage>
</organism>
<feature type="transmembrane region" description="Helical" evidence="8">
    <location>
        <begin position="95"/>
        <end position="116"/>
    </location>
</feature>
<evidence type="ECO:0000256" key="3">
    <source>
        <dbReference type="ARBA" id="ARBA00022679"/>
    </source>
</evidence>
<accession>A0A943I5M5</accession>
<dbReference type="Gene3D" id="3.40.720.10">
    <property type="entry name" value="Alkaline Phosphatase, subunit A"/>
    <property type="match status" value="1"/>
</dbReference>
<reference evidence="10" key="1">
    <citation type="submission" date="2021-02" db="EMBL/GenBank/DDBJ databases">
        <title>Infant gut strain persistence is associated with maternal origin, phylogeny, and functional potential including surface adhesion and iron acquisition.</title>
        <authorList>
            <person name="Lou Y.C."/>
        </authorList>
    </citation>
    <scope>NUCLEOTIDE SEQUENCE</scope>
    <source>
        <strain evidence="10">L3_106_000M1_dasL3_106_000M1_concoct_15</strain>
    </source>
</reference>
<evidence type="ECO:0000256" key="5">
    <source>
        <dbReference type="ARBA" id="ARBA00022989"/>
    </source>
</evidence>
<proteinExistence type="inferred from homology"/>
<sequence length="594" mass="67620">MLSFRIHFSQSQNHLLLAFSSYAIFFFLFEHFLGQPLSQNYKLVLFESFIFALLGYMMNFSTAFLKSWAILFLLYESPLLVLSQNPQNTLFPRDAVLASGLVLFGYGGSLLLESLAEHTSFKKMVTCISRFLFLFAVVFPLPTLLYLLISGGKALSSDIMLTLFQTNEEEALAYIKSLPSASLCGSLLLFSLLGLLGYDLIKLRQKALLKKNPIFPFKLIVFLTLCLIIFPIKAKSYSFFVAMKETKEILADYRHYKKSCNERLNRLEQLEGLSLSSKAKGLYVLVIGESATRDHMESYGYKRHTTPFLESFKKDPGTLLFSKAFSNHTHTVPVLTYALSQKNQYNNTPLQKAYSLIEVAKKAGYETYWISNQRKYGAWDTPTSEIAGTADHQVFINGRAGKGVASTYYDKALLDHIPVIDSSHPTLIVIHVMGSHASYEDRYPKGETYFSGGEDYIDAYDNTILYTDQFLKQLCEKVKKMQDFRGLVYFSDHGEDCRKGIGHNATQYEPIMTHIPFIVHLSPASRKERPLLWQVLQSHKDCWWTNDLLYNFMVTLLGIENAPESESSLDIASPNYDLPFEKARTLHGKKKLDP</sequence>
<dbReference type="GO" id="GO:0009244">
    <property type="term" value="P:lipopolysaccharide core region biosynthetic process"/>
    <property type="evidence" value="ECO:0007669"/>
    <property type="project" value="TreeGrafter"/>
</dbReference>
<gene>
    <name evidence="10" type="ORF">KHX13_06130</name>
</gene>
<name>A0A943I5M5_9FIRM</name>
<feature type="domain" description="Sulfatase N-terminal" evidence="9">
    <location>
        <begin position="283"/>
        <end position="527"/>
    </location>
</feature>
<evidence type="ECO:0000256" key="7">
    <source>
        <dbReference type="ARBA" id="ARBA00038481"/>
    </source>
</evidence>
<dbReference type="InterPro" id="IPR017850">
    <property type="entry name" value="Alkaline_phosphatase_core_sf"/>
</dbReference>
<dbReference type="PANTHER" id="PTHR30443:SF4">
    <property type="entry name" value="PHOSPHOETHANOLAMINE TRANSFERASE OPGE-RELATED"/>
    <property type="match status" value="1"/>
</dbReference>
<comment type="similarity">
    <text evidence="7">Belongs to the phosphoethanolamine transferase family.</text>
</comment>
<evidence type="ECO:0000256" key="2">
    <source>
        <dbReference type="ARBA" id="ARBA00022475"/>
    </source>
</evidence>
<dbReference type="PANTHER" id="PTHR30443">
    <property type="entry name" value="INNER MEMBRANE PROTEIN"/>
    <property type="match status" value="1"/>
</dbReference>
<dbReference type="EMBL" id="JAGZCZ010000006">
    <property type="protein sequence ID" value="MBS5519893.1"/>
    <property type="molecule type" value="Genomic_DNA"/>
</dbReference>
<feature type="transmembrane region" description="Helical" evidence="8">
    <location>
        <begin position="45"/>
        <end position="75"/>
    </location>
</feature>
<dbReference type="InterPro" id="IPR040423">
    <property type="entry name" value="PEA_transferase"/>
</dbReference>
<keyword evidence="2" id="KW-1003">Cell membrane</keyword>
<evidence type="ECO:0000256" key="8">
    <source>
        <dbReference type="SAM" id="Phobius"/>
    </source>
</evidence>
<dbReference type="SUPFAM" id="SSF53649">
    <property type="entry name" value="Alkaline phosphatase-like"/>
    <property type="match status" value="1"/>
</dbReference>
<feature type="transmembrane region" description="Helical" evidence="8">
    <location>
        <begin position="180"/>
        <end position="201"/>
    </location>
</feature>
<comment type="subcellular location">
    <subcellularLocation>
        <location evidence="1">Cell membrane</location>
        <topology evidence="1">Multi-pass membrane protein</topology>
    </subcellularLocation>
</comment>
<dbReference type="CDD" id="cd16017">
    <property type="entry name" value="LptA"/>
    <property type="match status" value="1"/>
</dbReference>
<keyword evidence="4 8" id="KW-0812">Transmembrane</keyword>
<keyword evidence="6 8" id="KW-0472">Membrane</keyword>
<comment type="caution">
    <text evidence="10">The sequence shown here is derived from an EMBL/GenBank/DDBJ whole genome shotgun (WGS) entry which is preliminary data.</text>
</comment>
<feature type="transmembrane region" description="Helical" evidence="8">
    <location>
        <begin position="15"/>
        <end position="33"/>
    </location>
</feature>
<feature type="transmembrane region" description="Helical" evidence="8">
    <location>
        <begin position="213"/>
        <end position="232"/>
    </location>
</feature>
<dbReference type="GO" id="GO:0016776">
    <property type="term" value="F:phosphotransferase activity, phosphate group as acceptor"/>
    <property type="evidence" value="ECO:0007669"/>
    <property type="project" value="TreeGrafter"/>
</dbReference>
<evidence type="ECO:0000313" key="11">
    <source>
        <dbReference type="Proteomes" id="UP000754226"/>
    </source>
</evidence>
<evidence type="ECO:0000256" key="6">
    <source>
        <dbReference type="ARBA" id="ARBA00023136"/>
    </source>
</evidence>
<keyword evidence="3 10" id="KW-0808">Transferase</keyword>
<dbReference type="InterPro" id="IPR000917">
    <property type="entry name" value="Sulfatase_N"/>
</dbReference>
<evidence type="ECO:0000256" key="1">
    <source>
        <dbReference type="ARBA" id="ARBA00004651"/>
    </source>
</evidence>
<keyword evidence="5 8" id="KW-1133">Transmembrane helix</keyword>
<dbReference type="AlphaFoldDB" id="A0A943I5M5"/>
<protein>
    <submittedName>
        <fullName evidence="10">Phosphoethanolamine transferase</fullName>
    </submittedName>
</protein>
<evidence type="ECO:0000259" key="9">
    <source>
        <dbReference type="Pfam" id="PF00884"/>
    </source>
</evidence>
<dbReference type="Proteomes" id="UP000754226">
    <property type="component" value="Unassembled WGS sequence"/>
</dbReference>
<evidence type="ECO:0000256" key="4">
    <source>
        <dbReference type="ARBA" id="ARBA00022692"/>
    </source>
</evidence>
<dbReference type="InterPro" id="IPR058130">
    <property type="entry name" value="PEA_transf_C"/>
</dbReference>
<evidence type="ECO:0000313" key="10">
    <source>
        <dbReference type="EMBL" id="MBS5519893.1"/>
    </source>
</evidence>